<proteinExistence type="predicted"/>
<organism evidence="2 3">
    <name type="scientific">Streptomyces synnematoformans</name>
    <dbReference type="NCBI Taxonomy" id="415721"/>
    <lineage>
        <taxon>Bacteria</taxon>
        <taxon>Bacillati</taxon>
        <taxon>Actinomycetota</taxon>
        <taxon>Actinomycetes</taxon>
        <taxon>Kitasatosporales</taxon>
        <taxon>Streptomycetaceae</taxon>
        <taxon>Streptomyces</taxon>
    </lineage>
</organism>
<dbReference type="EMBL" id="BAAAPF010000077">
    <property type="protein sequence ID" value="GAA2123967.1"/>
    <property type="molecule type" value="Genomic_DNA"/>
</dbReference>
<feature type="compositionally biased region" description="Low complexity" evidence="1">
    <location>
        <begin position="14"/>
        <end position="37"/>
    </location>
</feature>
<evidence type="ECO:0000256" key="1">
    <source>
        <dbReference type="SAM" id="MobiDB-lite"/>
    </source>
</evidence>
<feature type="region of interest" description="Disordered" evidence="1">
    <location>
        <begin position="1"/>
        <end position="83"/>
    </location>
</feature>
<feature type="compositionally biased region" description="Pro residues" evidence="1">
    <location>
        <begin position="1"/>
        <end position="13"/>
    </location>
</feature>
<name>A0ABN2Y9C0_9ACTN</name>
<dbReference type="SUPFAM" id="SSF81995">
    <property type="entry name" value="beta-sandwich domain of Sec23/24"/>
    <property type="match status" value="1"/>
</dbReference>
<sequence>MSIPPPGQPPPNPYQQNNPNPYAQQQPQGSVPQQYPYAQPTMPAGIPVTGQPPGTPPGQPPGAPPGQPAGQPPGAPPFGTAEKKSVPGWLWGVGGVVVASAVWAGALFATGGFDSAEEPEAVLGYGFEKDLCGTTGLEAFDERYDTAESAEDANGWGSRQEGLDQSFCSWNLTDREGDSSDYSSSYLSSSAVWHEASDPTGEFAATYKGFEDRSNEDYEYRTEPVNGLGEEAFLVTEDGGGDSGSRSMSLAVRDGWFTYEMDWSYYGGGTDSAEPPSYDEVERMLKAETEAALAGLRKKQ</sequence>
<dbReference type="Proteomes" id="UP001500443">
    <property type="component" value="Unassembled WGS sequence"/>
</dbReference>
<feature type="compositionally biased region" description="Pro residues" evidence="1">
    <location>
        <begin position="53"/>
        <end position="76"/>
    </location>
</feature>
<evidence type="ECO:0000313" key="2">
    <source>
        <dbReference type="EMBL" id="GAA2123967.1"/>
    </source>
</evidence>
<accession>A0ABN2Y9C0</accession>
<keyword evidence="3" id="KW-1185">Reference proteome</keyword>
<dbReference type="RefSeq" id="WP_344290397.1">
    <property type="nucleotide sequence ID" value="NZ_BAAAPF010000077.1"/>
</dbReference>
<evidence type="ECO:0000313" key="3">
    <source>
        <dbReference type="Proteomes" id="UP001500443"/>
    </source>
</evidence>
<protein>
    <recommendedName>
        <fullName evidence="4">DUF3558 domain-containing protein</fullName>
    </recommendedName>
</protein>
<comment type="caution">
    <text evidence="2">The sequence shown here is derived from an EMBL/GenBank/DDBJ whole genome shotgun (WGS) entry which is preliminary data.</text>
</comment>
<gene>
    <name evidence="2" type="ORF">GCM10009802_28620</name>
</gene>
<reference evidence="2 3" key="1">
    <citation type="journal article" date="2019" name="Int. J. Syst. Evol. Microbiol.">
        <title>The Global Catalogue of Microorganisms (GCM) 10K type strain sequencing project: providing services to taxonomists for standard genome sequencing and annotation.</title>
        <authorList>
            <consortium name="The Broad Institute Genomics Platform"/>
            <consortium name="The Broad Institute Genome Sequencing Center for Infectious Disease"/>
            <person name="Wu L."/>
            <person name="Ma J."/>
        </authorList>
    </citation>
    <scope>NUCLEOTIDE SEQUENCE [LARGE SCALE GENOMIC DNA]</scope>
    <source>
        <strain evidence="2 3">JCM 15481</strain>
    </source>
</reference>
<evidence type="ECO:0008006" key="4">
    <source>
        <dbReference type="Google" id="ProtNLM"/>
    </source>
</evidence>